<dbReference type="GO" id="GO:0000981">
    <property type="term" value="F:DNA-binding transcription factor activity, RNA polymerase II-specific"/>
    <property type="evidence" value="ECO:0007669"/>
    <property type="project" value="InterPro"/>
</dbReference>
<feature type="region of interest" description="Disordered" evidence="11">
    <location>
        <begin position="1"/>
        <end position="39"/>
    </location>
</feature>
<dbReference type="OrthoDB" id="4151048at2759"/>
<evidence type="ECO:0000259" key="12">
    <source>
        <dbReference type="PROSITE" id="PS50048"/>
    </source>
</evidence>
<evidence type="ECO:0000256" key="11">
    <source>
        <dbReference type="SAM" id="MobiDB-lite"/>
    </source>
</evidence>
<dbReference type="AlphaFoldDB" id="A0A8H6QIQ5"/>
<dbReference type="Proteomes" id="UP000662466">
    <property type="component" value="Unassembled WGS sequence"/>
</dbReference>
<dbReference type="EMBL" id="JACBAF010001846">
    <property type="protein sequence ID" value="KAF7172597.1"/>
    <property type="molecule type" value="Genomic_DNA"/>
</dbReference>
<keyword evidence="15" id="KW-1185">Reference proteome</keyword>
<comment type="caution">
    <text evidence="14">The sequence shown here is derived from an EMBL/GenBank/DDBJ whole genome shotgun (WGS) entry which is preliminary data.</text>
</comment>
<evidence type="ECO:0000256" key="4">
    <source>
        <dbReference type="ARBA" id="ARBA00023015"/>
    </source>
</evidence>
<accession>A0A8H6QIQ5</accession>
<dbReference type="InterPro" id="IPR007219">
    <property type="entry name" value="XnlR_reg_dom"/>
</dbReference>
<keyword evidence="5" id="KW-0238">DNA-binding</keyword>
<dbReference type="GO" id="GO:0006351">
    <property type="term" value="P:DNA-templated transcription"/>
    <property type="evidence" value="ECO:0007669"/>
    <property type="project" value="InterPro"/>
</dbReference>
<dbReference type="SUPFAM" id="SSF57701">
    <property type="entry name" value="Zn2/Cys6 DNA-binding domain"/>
    <property type="match status" value="1"/>
</dbReference>
<gene>
    <name evidence="13" type="ORF">CNMCM5793_005352</name>
    <name evidence="14" type="ORF">CNMCM6106_006762</name>
</gene>
<dbReference type="InterPro" id="IPR036864">
    <property type="entry name" value="Zn2-C6_fun-type_DNA-bd_sf"/>
</dbReference>
<feature type="domain" description="Zn(2)-C6 fungal-type" evidence="12">
    <location>
        <begin position="48"/>
        <end position="77"/>
    </location>
</feature>
<evidence type="ECO:0000256" key="5">
    <source>
        <dbReference type="ARBA" id="ARBA00023125"/>
    </source>
</evidence>
<dbReference type="GO" id="GO:0000976">
    <property type="term" value="F:transcription cis-regulatory region binding"/>
    <property type="evidence" value="ECO:0007669"/>
    <property type="project" value="TreeGrafter"/>
</dbReference>
<evidence type="ECO:0000256" key="7">
    <source>
        <dbReference type="ARBA" id="ARBA00023242"/>
    </source>
</evidence>
<dbReference type="SMART" id="SM00066">
    <property type="entry name" value="GAL4"/>
    <property type="match status" value="1"/>
</dbReference>
<keyword evidence="3" id="KW-0862">Zinc</keyword>
<evidence type="ECO:0000256" key="2">
    <source>
        <dbReference type="ARBA" id="ARBA00022723"/>
    </source>
</evidence>
<dbReference type="Pfam" id="PF00172">
    <property type="entry name" value="Zn_clus"/>
    <property type="match status" value="1"/>
</dbReference>
<dbReference type="PROSITE" id="PS00463">
    <property type="entry name" value="ZN2_CY6_FUNGAL_1"/>
    <property type="match status" value="1"/>
</dbReference>
<dbReference type="GO" id="GO:0005634">
    <property type="term" value="C:nucleus"/>
    <property type="evidence" value="ECO:0007669"/>
    <property type="project" value="UniProtKB-SubCell"/>
</dbReference>
<dbReference type="Proteomes" id="UP000630445">
    <property type="component" value="Unassembled WGS sequence"/>
</dbReference>
<dbReference type="InterPro" id="IPR001138">
    <property type="entry name" value="Zn2Cys6_DnaBD"/>
</dbReference>
<keyword evidence="4" id="KW-0805">Transcription regulation</keyword>
<keyword evidence="2" id="KW-0479">Metal-binding</keyword>
<comment type="subcellular location">
    <subcellularLocation>
        <location evidence="1">Nucleus</location>
    </subcellularLocation>
</comment>
<keyword evidence="6" id="KW-0804">Transcription</keyword>
<dbReference type="CDD" id="cd00067">
    <property type="entry name" value="GAL4"/>
    <property type="match status" value="1"/>
</dbReference>
<evidence type="ECO:0000313" key="16">
    <source>
        <dbReference type="Proteomes" id="UP000662466"/>
    </source>
</evidence>
<name>A0A8H6QIQ5_9EURO</name>
<keyword evidence="7" id="KW-0539">Nucleus</keyword>
<evidence type="ECO:0000313" key="13">
    <source>
        <dbReference type="EMBL" id="KAF7133886.1"/>
    </source>
</evidence>
<evidence type="ECO:0000256" key="8">
    <source>
        <dbReference type="ARBA" id="ARBA00038134"/>
    </source>
</evidence>
<evidence type="ECO:0000256" key="3">
    <source>
        <dbReference type="ARBA" id="ARBA00022833"/>
    </source>
</evidence>
<evidence type="ECO:0000256" key="10">
    <source>
        <dbReference type="ARBA" id="ARBA00042461"/>
    </source>
</evidence>
<dbReference type="SMART" id="SM00906">
    <property type="entry name" value="Fungal_trans"/>
    <property type="match status" value="1"/>
</dbReference>
<feature type="compositionally biased region" description="Basic and acidic residues" evidence="11">
    <location>
        <begin position="21"/>
        <end position="37"/>
    </location>
</feature>
<dbReference type="Gene3D" id="4.10.240.10">
    <property type="entry name" value="Zn(2)-C6 fungal-type DNA-binding domain"/>
    <property type="match status" value="1"/>
</dbReference>
<comment type="similarity">
    <text evidence="8">Belongs to the prtT family.</text>
</comment>
<evidence type="ECO:0000256" key="6">
    <source>
        <dbReference type="ARBA" id="ARBA00023163"/>
    </source>
</evidence>
<protein>
    <recommendedName>
        <fullName evidence="9">Transcriptional activator of proteases prtT</fullName>
    </recommendedName>
    <alternativeName>
        <fullName evidence="10">Zn(2)-C6 zinc finger-containing protein prtT</fullName>
    </alternativeName>
</protein>
<dbReference type="PANTHER" id="PTHR31845:SF34">
    <property type="entry name" value="TRANSCRIPTIONAL ACTIVATOR OF PROTEASES PRTT"/>
    <property type="match status" value="1"/>
</dbReference>
<dbReference type="PANTHER" id="PTHR31845">
    <property type="entry name" value="FINGER DOMAIN PROTEIN, PUTATIVE-RELATED"/>
    <property type="match status" value="1"/>
</dbReference>
<dbReference type="InterPro" id="IPR051089">
    <property type="entry name" value="prtT"/>
</dbReference>
<dbReference type="EMBL" id="JACBAD010001799">
    <property type="protein sequence ID" value="KAF7133886.1"/>
    <property type="molecule type" value="Genomic_DNA"/>
</dbReference>
<feature type="region of interest" description="Disordered" evidence="11">
    <location>
        <begin position="159"/>
        <end position="212"/>
    </location>
</feature>
<proteinExistence type="inferred from homology"/>
<organism evidence="14 16">
    <name type="scientific">Aspergillus hiratsukae</name>
    <dbReference type="NCBI Taxonomy" id="1194566"/>
    <lineage>
        <taxon>Eukaryota</taxon>
        <taxon>Fungi</taxon>
        <taxon>Dikarya</taxon>
        <taxon>Ascomycota</taxon>
        <taxon>Pezizomycotina</taxon>
        <taxon>Eurotiomycetes</taxon>
        <taxon>Eurotiomycetidae</taxon>
        <taxon>Eurotiales</taxon>
        <taxon>Aspergillaceae</taxon>
        <taxon>Aspergillus</taxon>
        <taxon>Aspergillus subgen. Fumigati</taxon>
    </lineage>
</organism>
<evidence type="ECO:0000256" key="1">
    <source>
        <dbReference type="ARBA" id="ARBA00004123"/>
    </source>
</evidence>
<reference evidence="14" key="1">
    <citation type="submission" date="2020-06" db="EMBL/GenBank/DDBJ databases">
        <title>Draft genome sequences of strains closely related to Aspergillus parafelis and Aspergillus hiratsukae.</title>
        <authorList>
            <person name="Dos Santos R.A.C."/>
            <person name="Rivero-Menendez O."/>
            <person name="Steenwyk J.L."/>
            <person name="Mead M.E."/>
            <person name="Goldman G.H."/>
            <person name="Alastruey-Izquierdo A."/>
            <person name="Rokas A."/>
        </authorList>
    </citation>
    <scope>NUCLEOTIDE SEQUENCE</scope>
    <source>
        <strain evidence="13">CNM-CM5793</strain>
        <strain evidence="14">CNM-CM6106</strain>
    </source>
</reference>
<dbReference type="PROSITE" id="PS50048">
    <property type="entry name" value="ZN2_CY6_FUNGAL_2"/>
    <property type="match status" value="1"/>
</dbReference>
<evidence type="ECO:0000313" key="14">
    <source>
        <dbReference type="EMBL" id="KAF7172597.1"/>
    </source>
</evidence>
<feature type="compositionally biased region" description="Polar residues" evidence="11">
    <location>
        <begin position="185"/>
        <end position="200"/>
    </location>
</feature>
<evidence type="ECO:0000256" key="9">
    <source>
        <dbReference type="ARBA" id="ARBA00041135"/>
    </source>
</evidence>
<dbReference type="GO" id="GO:0008270">
    <property type="term" value="F:zinc ion binding"/>
    <property type="evidence" value="ECO:0007669"/>
    <property type="project" value="InterPro"/>
</dbReference>
<evidence type="ECO:0000313" key="15">
    <source>
        <dbReference type="Proteomes" id="UP000630445"/>
    </source>
</evidence>
<dbReference type="CDD" id="cd12148">
    <property type="entry name" value="fungal_TF_MHR"/>
    <property type="match status" value="1"/>
</dbReference>
<feature type="compositionally biased region" description="Low complexity" evidence="11">
    <location>
        <begin position="1"/>
        <end position="15"/>
    </location>
</feature>
<sequence>MTPSPRAASAASTPRGANRLNHADRRNSTATVDERRYQRQRTQRATYACERCRIKKLRCTGGHPCSSCRRAEIECDFGDRGLDWQQSVSVTNQRLLQLEKTVMDLVSGLSHLTQPQQPALPSSPLPHAGQIVSVTSANLADPFRHAPVSGRAINVTGVDGPSSLIARTIGPPESSFPAQSDVDRPTQSQGRSRTPGSIYTSPVHPGDSEGLDSRWAALQNNSAPFPPLMSHPTVWSGEPAKPSPGGDQNAQFALGITRYEAKVDLESEPVSGGIVDEPMARALFILFFQKCHPLFPLLEPCKDLDSHFDDIRSSSPFLFTAILTIAGRYYTAYREKQSTKSNLPPIAGSALAALADLACAHLGFVLLRKQHQLSDIQATLLLSVWIPRGRGQSADQWMMTGLCTRLAYRIGVPDSFGCPAITHLLNSSDLDTDDINEANSILPQWHTWLIINQYDIWLSFGFGRPHAMPLVQPCPREYLTVVRKLGPSALVDSEAATYVASLAELSAVAADLVSGLRAARLPPTPRQNVHRPVATAWSNVSSLLSDLNPRLDEWQRQWTWAGSYDALMLGKYIDLAKIYGEHTRLCLNSLSLNLLTANATANSENHVTISCLGKACEAAVALVQYYVKSSDAEPIVRYGPDYLILILGQVAMFFVRVLVARLEQPLPIDRLVLAHHLKTAIELLQSNDMSTTGTCTWVAQLTRELARYAGLAFDCSEGDPTDANLARLDPSLPEIEWDFDICALLGQNIPAGETGLDLGHYFDFAQSFFPPPSGPEAS</sequence>